<keyword evidence="4" id="KW-0456">Lyase</keyword>
<keyword evidence="2" id="KW-0067">ATP-binding</keyword>
<dbReference type="SMART" id="SM00382">
    <property type="entry name" value="AAA"/>
    <property type="match status" value="1"/>
</dbReference>
<evidence type="ECO:0000256" key="2">
    <source>
        <dbReference type="ARBA" id="ARBA00022840"/>
    </source>
</evidence>
<evidence type="ECO:0000256" key="1">
    <source>
        <dbReference type="ARBA" id="ARBA00022741"/>
    </source>
</evidence>
<dbReference type="SUPFAM" id="SSF52540">
    <property type="entry name" value="P-loop containing nucleoside triphosphate hydrolases"/>
    <property type="match status" value="1"/>
</dbReference>
<dbReference type="GO" id="GO:0016887">
    <property type="term" value="F:ATP hydrolysis activity"/>
    <property type="evidence" value="ECO:0007669"/>
    <property type="project" value="InterPro"/>
</dbReference>
<gene>
    <name evidence="4" type="primary">TTHV024</name>
</gene>
<sequence>MLSVQGLSKTFRLHRLGRDLTLFAGVEFTLRRGEFLLLQGQNGVGKSSLLKCIYGTYRPSAGKILLETPKGLVDVVQSGPRTLLWLRRHVVGYVSQFLEPRPRTTVLEVVMEPLLEGGVGEGEAKRRAGQALEALGLDPRLFQVYPTSLSGGERQKVNLARALVQTYPLLLLDEPTASLDLGAREALRERLLELKVQGVAMVGVFHHPDDVRGLVDRQYLLVKEGDSVAVWSQARSS</sequence>
<dbReference type="GO" id="GO:0005886">
    <property type="term" value="C:plasma membrane"/>
    <property type="evidence" value="ECO:0007669"/>
    <property type="project" value="TreeGrafter"/>
</dbReference>
<keyword evidence="4" id="KW-0614">Plasmid</keyword>
<geneLocation type="plasmid" evidence="4">
    <name>pVV8</name>
</geneLocation>
<dbReference type="EMBL" id="AB677526">
    <property type="protein sequence ID" value="BAL42539.1"/>
    <property type="molecule type" value="Genomic_DNA"/>
</dbReference>
<dbReference type="Pfam" id="PF00005">
    <property type="entry name" value="ABC_tran"/>
    <property type="match status" value="1"/>
</dbReference>
<evidence type="ECO:0000259" key="3">
    <source>
        <dbReference type="PROSITE" id="PS50893"/>
    </source>
</evidence>
<feature type="domain" description="ABC transporter" evidence="3">
    <location>
        <begin position="2"/>
        <end position="236"/>
    </location>
</feature>
<reference evidence="4" key="1">
    <citation type="journal article" date="2012" name="Extremophiles">
        <title>The third plasmid pVV8 from Thermus thermophilus HB8: isolation, characterization, and sequence determination.</title>
        <authorList>
            <person name="Ohtani N."/>
            <person name="Tomita M."/>
            <person name="Itaya M."/>
        </authorList>
    </citation>
    <scope>NUCLEOTIDE SEQUENCE</scope>
    <source>
        <strain evidence="4">HB8</strain>
    </source>
</reference>
<proteinExistence type="predicted"/>
<dbReference type="InterPro" id="IPR015854">
    <property type="entry name" value="ABC_transpr_LolD-like"/>
</dbReference>
<dbReference type="InterPro" id="IPR017871">
    <property type="entry name" value="ABC_transporter-like_CS"/>
</dbReference>
<dbReference type="GO" id="GO:0016829">
    <property type="term" value="F:lyase activity"/>
    <property type="evidence" value="ECO:0007669"/>
    <property type="project" value="UniProtKB-KW"/>
</dbReference>
<name>G9MB77_THET8</name>
<dbReference type="InterPro" id="IPR003593">
    <property type="entry name" value="AAA+_ATPase"/>
</dbReference>
<dbReference type="GO" id="GO:0005524">
    <property type="term" value="F:ATP binding"/>
    <property type="evidence" value="ECO:0007669"/>
    <property type="project" value="UniProtKB-KW"/>
</dbReference>
<dbReference type="RefSeq" id="WP_014677599.1">
    <property type="nucleotide sequence ID" value="NC_017767.1"/>
</dbReference>
<protein>
    <submittedName>
        <fullName evidence="4">Phosphonate C-P lyase system protein, PhnL</fullName>
    </submittedName>
</protein>
<organism evidence="4">
    <name type="scientific">Thermus thermophilus (strain ATCC 27634 / DSM 579 / HB8)</name>
    <dbReference type="NCBI Taxonomy" id="300852"/>
    <lineage>
        <taxon>Bacteria</taxon>
        <taxon>Thermotogati</taxon>
        <taxon>Deinococcota</taxon>
        <taxon>Deinococci</taxon>
        <taxon>Thermales</taxon>
        <taxon>Thermaceae</taxon>
        <taxon>Thermus</taxon>
    </lineage>
</organism>
<dbReference type="Gene3D" id="3.40.50.300">
    <property type="entry name" value="P-loop containing nucleotide triphosphate hydrolases"/>
    <property type="match status" value="1"/>
</dbReference>
<dbReference type="InterPro" id="IPR027417">
    <property type="entry name" value="P-loop_NTPase"/>
</dbReference>
<evidence type="ECO:0000313" key="4">
    <source>
        <dbReference type="EMBL" id="BAL42539.1"/>
    </source>
</evidence>
<dbReference type="PANTHER" id="PTHR24220">
    <property type="entry name" value="IMPORT ATP-BINDING PROTEIN"/>
    <property type="match status" value="1"/>
</dbReference>
<dbReference type="GO" id="GO:0022857">
    <property type="term" value="F:transmembrane transporter activity"/>
    <property type="evidence" value="ECO:0007669"/>
    <property type="project" value="TreeGrafter"/>
</dbReference>
<keyword evidence="1" id="KW-0547">Nucleotide-binding</keyword>
<accession>G9MB77</accession>
<dbReference type="AlphaFoldDB" id="G9MB77"/>
<dbReference type="PROSITE" id="PS00211">
    <property type="entry name" value="ABC_TRANSPORTER_1"/>
    <property type="match status" value="1"/>
</dbReference>
<dbReference type="InterPro" id="IPR003439">
    <property type="entry name" value="ABC_transporter-like_ATP-bd"/>
</dbReference>
<dbReference type="PROSITE" id="PS50893">
    <property type="entry name" value="ABC_TRANSPORTER_2"/>
    <property type="match status" value="1"/>
</dbReference>